<feature type="region of interest" description="Disordered" evidence="4">
    <location>
        <begin position="410"/>
        <end position="455"/>
    </location>
</feature>
<keyword evidence="2" id="KW-0597">Phosphoprotein</keyword>
<dbReference type="AlphaFoldDB" id="A0ABD3P6N7"/>
<sequence>MARNQIDDSDDEEIDEDEAFNSEDELKYGEYFVSKKKSKSTVKKIGHDSESDDDSGSDEEESEPDDDYSKDWADDSDEEDDGGQYMLDLLNNLDKQVPGKEEKKSDKAKTENYNGKIRLNHVPAAAVQMPESEFGAGVVSVPSAADNFGSNKLTLDSLMSGISDTQGFTQVQRTMRALSSGTGGSDVGTKKLETTQAPVARVVSERASRKVHYEATTEDMTQWKDIIHTQRDAETLDFRVNKGGAKASRVTKDGLIDKFEARTEFEEELAKALEVAGMEDEKAMEMREKQRLGLDDGFEDDGCVDDDLGSNRISIEEYKKRHGELAKMRALMFYEEQKRHRINKIKSKKYRKIQKRKREREKDAEDEGARLDDPSIDREKMEKEEMDRMKERMTLAHKNTSKWARRVLRRGAKMDPDERRALSLQIAKGDELRRKVMGEDSGDEQGSHDEDDSEEVLLKKAKDILSEKCDITEESLGKRKGLFELDFMKRGMEQQRARAKEEARRLLEELEANEAAMMPTDSDDDSDRETPTKKITKPKVASEEETTKVLPEGKLVASSLEFGKSDAFGVTLANNDDVAEITQNELEDIVDTTASSSNKRKKKNKKKKGRGDNEDDSNAVPVEEEENPWLAAAKDGSTSASKSKPPAAIKAKTSSVKIDINAAASLLVDVPAKKTQEKAVDSAAQMETPKRTDVGLASLSQAELVKCAFASPDDLEAEREFQEEKERMKERDDPTRQKKEEKTVSGWGSWAGAGAPPPRKPRQLPKHLSAPLKKIEQPAKRKDDGMGTVIINEKRLKKIAQFQMSEIPYPYRSRQEYEKAIAGNLGTEWNTISGTKDLTRPSVIVRAGKVIKPISKKAKAKRAPAKF</sequence>
<feature type="compositionally biased region" description="Basic and acidic residues" evidence="4">
    <location>
        <begin position="97"/>
        <end position="110"/>
    </location>
</feature>
<dbReference type="Proteomes" id="UP001530400">
    <property type="component" value="Unassembled WGS sequence"/>
</dbReference>
<feature type="compositionally biased region" description="Basic and acidic residues" evidence="4">
    <location>
        <begin position="412"/>
        <end position="421"/>
    </location>
</feature>
<comment type="subcellular location">
    <subcellularLocation>
        <location evidence="1">Nucleus</location>
        <location evidence="1">Nucleolus</location>
    </subcellularLocation>
</comment>
<evidence type="ECO:0000313" key="6">
    <source>
        <dbReference type="Proteomes" id="UP001530400"/>
    </source>
</evidence>
<keyword evidence="3" id="KW-0539">Nucleus</keyword>
<evidence type="ECO:0000256" key="4">
    <source>
        <dbReference type="SAM" id="MobiDB-lite"/>
    </source>
</evidence>
<feature type="compositionally biased region" description="Basic and acidic residues" evidence="4">
    <location>
        <begin position="671"/>
        <end position="680"/>
    </location>
</feature>
<reference evidence="5 6" key="1">
    <citation type="submission" date="2024-10" db="EMBL/GenBank/DDBJ databases">
        <title>Updated reference genomes for cyclostephanoid diatoms.</title>
        <authorList>
            <person name="Roberts W.R."/>
            <person name="Alverson A.J."/>
        </authorList>
    </citation>
    <scope>NUCLEOTIDE SEQUENCE [LARGE SCALE GENOMIC DNA]</scope>
    <source>
        <strain evidence="5 6">AJA010-31</strain>
    </source>
</reference>
<dbReference type="InterPro" id="IPR006709">
    <property type="entry name" value="SSU_processome_Utp14"/>
</dbReference>
<dbReference type="PANTHER" id="PTHR14150:SF12">
    <property type="entry name" value="U3 SMALL NUCLEOLAR RNA-ASSOCIATED PROTEIN 14 HOMOLOG A"/>
    <property type="match status" value="1"/>
</dbReference>
<protein>
    <recommendedName>
        <fullName evidence="7">U3 small nucleolar RNA-associated protein 14</fullName>
    </recommendedName>
</protein>
<dbReference type="EMBL" id="JALLPJ020000781">
    <property type="protein sequence ID" value="KAL3783093.1"/>
    <property type="molecule type" value="Genomic_DNA"/>
</dbReference>
<organism evidence="5 6">
    <name type="scientific">Cyclotella atomus</name>
    <dbReference type="NCBI Taxonomy" id="382360"/>
    <lineage>
        <taxon>Eukaryota</taxon>
        <taxon>Sar</taxon>
        <taxon>Stramenopiles</taxon>
        <taxon>Ochrophyta</taxon>
        <taxon>Bacillariophyta</taxon>
        <taxon>Coscinodiscophyceae</taxon>
        <taxon>Thalassiosirophycidae</taxon>
        <taxon>Stephanodiscales</taxon>
        <taxon>Stephanodiscaceae</taxon>
        <taxon>Cyclotella</taxon>
    </lineage>
</organism>
<name>A0ABD3P6N7_9STRA</name>
<dbReference type="Pfam" id="PF04615">
    <property type="entry name" value="Utp14"/>
    <property type="match status" value="1"/>
</dbReference>
<accession>A0ABD3P6N7</accession>
<evidence type="ECO:0000313" key="5">
    <source>
        <dbReference type="EMBL" id="KAL3783093.1"/>
    </source>
</evidence>
<dbReference type="GO" id="GO:0005730">
    <property type="term" value="C:nucleolus"/>
    <property type="evidence" value="ECO:0007669"/>
    <property type="project" value="UniProtKB-SubCell"/>
</dbReference>
<feature type="compositionally biased region" description="Basic and acidic residues" evidence="4">
    <location>
        <begin position="428"/>
        <end position="438"/>
    </location>
</feature>
<evidence type="ECO:0000256" key="2">
    <source>
        <dbReference type="ARBA" id="ARBA00022553"/>
    </source>
</evidence>
<feature type="compositionally biased region" description="Basic residues" evidence="4">
    <location>
        <begin position="345"/>
        <end position="359"/>
    </location>
</feature>
<feature type="region of interest" description="Disordered" evidence="4">
    <location>
        <begin position="345"/>
        <end position="382"/>
    </location>
</feature>
<gene>
    <name evidence="5" type="ORF">ACHAWO_011022</name>
</gene>
<feature type="compositionally biased region" description="Low complexity" evidence="4">
    <location>
        <begin position="745"/>
        <end position="754"/>
    </location>
</feature>
<keyword evidence="6" id="KW-1185">Reference proteome</keyword>
<feature type="compositionally biased region" description="Acidic residues" evidence="4">
    <location>
        <begin position="613"/>
        <end position="627"/>
    </location>
</feature>
<feature type="region of interest" description="Disordered" evidence="4">
    <location>
        <begin position="510"/>
        <end position="548"/>
    </location>
</feature>
<feature type="compositionally biased region" description="Acidic residues" evidence="4">
    <location>
        <begin position="7"/>
        <end position="23"/>
    </location>
</feature>
<feature type="compositionally biased region" description="Low complexity" evidence="4">
    <location>
        <begin position="637"/>
        <end position="655"/>
    </location>
</feature>
<feature type="region of interest" description="Disordered" evidence="4">
    <location>
        <begin position="709"/>
        <end position="788"/>
    </location>
</feature>
<proteinExistence type="predicted"/>
<evidence type="ECO:0008006" key="7">
    <source>
        <dbReference type="Google" id="ProtNLM"/>
    </source>
</evidence>
<feature type="compositionally biased region" description="Basic and acidic residues" evidence="4">
    <location>
        <begin position="773"/>
        <end position="785"/>
    </location>
</feature>
<feature type="compositionally biased region" description="Acidic residues" evidence="4">
    <location>
        <begin position="50"/>
        <end position="66"/>
    </location>
</feature>
<feature type="region of interest" description="Disordered" evidence="4">
    <location>
        <begin position="1"/>
        <end position="113"/>
    </location>
</feature>
<feature type="compositionally biased region" description="Basic and acidic residues" evidence="4">
    <location>
        <begin position="360"/>
        <end position="382"/>
    </location>
</feature>
<feature type="compositionally biased region" description="Basic residues" evidence="4">
    <location>
        <begin position="598"/>
        <end position="609"/>
    </location>
</feature>
<feature type="region of interest" description="Disordered" evidence="4">
    <location>
        <begin position="584"/>
        <end position="690"/>
    </location>
</feature>
<dbReference type="PANTHER" id="PTHR14150">
    <property type="entry name" value="U3 SMALL NUCLEOLAR RNA-ASSOCIATED PROTEIN 14"/>
    <property type="match status" value="1"/>
</dbReference>
<feature type="compositionally biased region" description="Basic and acidic residues" evidence="4">
    <location>
        <begin position="718"/>
        <end position="743"/>
    </location>
</feature>
<evidence type="ECO:0000256" key="3">
    <source>
        <dbReference type="ARBA" id="ARBA00023242"/>
    </source>
</evidence>
<evidence type="ECO:0000256" key="1">
    <source>
        <dbReference type="ARBA" id="ARBA00004604"/>
    </source>
</evidence>
<comment type="caution">
    <text evidence="5">The sequence shown here is derived from an EMBL/GenBank/DDBJ whole genome shotgun (WGS) entry which is preliminary data.</text>
</comment>
<feature type="compositionally biased region" description="Basic residues" evidence="4">
    <location>
        <begin position="34"/>
        <end position="44"/>
    </location>
</feature>